<evidence type="ECO:0000256" key="5">
    <source>
        <dbReference type="PROSITE-ProRule" id="PRU00182"/>
    </source>
</evidence>
<dbReference type="GO" id="GO:0005525">
    <property type="term" value="F:GTP binding"/>
    <property type="evidence" value="ECO:0007669"/>
    <property type="project" value="UniProtKB-KW"/>
</dbReference>
<dbReference type="GO" id="GO:0003723">
    <property type="term" value="F:RNA binding"/>
    <property type="evidence" value="ECO:0007669"/>
    <property type="project" value="UniProtKB-KW"/>
</dbReference>
<dbReference type="AlphaFoldDB" id="A0ABD2ZQS1"/>
<dbReference type="SMART" id="SM00471">
    <property type="entry name" value="HDc"/>
    <property type="match status" value="1"/>
</dbReference>
<evidence type="ECO:0000313" key="7">
    <source>
        <dbReference type="EMBL" id="KAL3521754.1"/>
    </source>
</evidence>
<dbReference type="InterPro" id="IPR006674">
    <property type="entry name" value="HD_domain"/>
</dbReference>
<proteinExistence type="inferred from homology"/>
<dbReference type="InterPro" id="IPR007685">
    <property type="entry name" value="RelA_SpoT"/>
</dbReference>
<evidence type="ECO:0000256" key="2">
    <source>
        <dbReference type="ARBA" id="ARBA00013251"/>
    </source>
</evidence>
<dbReference type="Pfam" id="PF24500">
    <property type="entry name" value="DUF7589"/>
    <property type="match status" value="1"/>
</dbReference>
<keyword evidence="4" id="KW-0547">Nucleotide-binding</keyword>
<keyword evidence="3" id="KW-0346">Stress response</keyword>
<dbReference type="Pfam" id="PF13328">
    <property type="entry name" value="HD_4"/>
    <property type="match status" value="1"/>
</dbReference>
<dbReference type="Pfam" id="PF04607">
    <property type="entry name" value="RelA_SpoT"/>
    <property type="match status" value="1"/>
</dbReference>
<dbReference type="FunFam" id="3.30.460.10:FF:000030">
    <property type="entry name" value="Putative GTP diphosphokinase RSH2 chloroplastic"/>
    <property type="match status" value="1"/>
</dbReference>
<dbReference type="CDD" id="cd00077">
    <property type="entry name" value="HDc"/>
    <property type="match status" value="1"/>
</dbReference>
<keyword evidence="5" id="KW-0694">RNA-binding</keyword>
<sequence length="873" mass="97245">MTTTSSLGHLIFRKSPPPSFLLLTSNPKSYLPHFLKFTCVFDQFVPKFPLASSLASVFFTSSANPIISAAAAASGSAHAAVTSAITQVAVTALAIASGACLSTKVDFLWPKLDDHPGSLILDGVDVTGYPIFNDAKVQKAIAFARKAHHGQLRKTGDPYLTHCIHTGKILAVLVPSTGKRAIDTVVAGILHDVVDDTCKTLESIEKEFDTDVARLVAGVSRLSYINQLLRRHRRLNVNQPTLSHDEANNIRVMLLGMVDDPRVVLIKLADRLHNMRTIYALPSAKAQAVAQETLAIWCSLASRLGLWALKAELEDLCFAVLQPHVFRRMRADLASMWSPTKRPANLRRLSAKFSSSAKQNGKSSIYEYEQSTEIDEDEVNMKVLLQAVLPFDLLLDRKKRIDFIKNLGKGSETQKKPKVIRDAGIALASLVVCEEALERELFISTSYVPGMEVTLSGRLKSLYSIYSKMKRKDVGITEVYDARALRVIVGDKNGTLYGQAIQCCYNLLNIVHRFWTPIDGEFDDYIVNPKPSGYQSLHTAVQGPDNSPLEVQIRTQRMHEYAEHGLAAHWLYKETETKLPSKSSTDDPASYLSKEMEDQRSVDDDVFRKYSTLKAGHPVLRVEAGHLLAAVIVRVDEDGKELLVAVSFGLAASEAVAARRSSYQIRRWEACARLYKKVSDEWWCEPGHGDWCTCLEKYTLCRDSMYHKQDQFHRLLPTFIQIIELTEQEESEYWAVVSAVFEGKCVTSVVPRLSCPDRRSFNSVNSTLMNTGINNKVFLLRTMLQWEEQLRSEAGLQKINHDSRLSRTTTSGSFGEVVIICWPHGEIMRLSTGSTAADAARRVGLEGKLVSINGQLVIPSTELKDGDVVEVRM</sequence>
<reference evidence="7 8" key="1">
    <citation type="submission" date="2024-11" db="EMBL/GenBank/DDBJ databases">
        <title>A near-complete genome assembly of Cinchona calisaya.</title>
        <authorList>
            <person name="Lian D.C."/>
            <person name="Zhao X.W."/>
            <person name="Wei L."/>
        </authorList>
    </citation>
    <scope>NUCLEOTIDE SEQUENCE [LARGE SCALE GENOMIC DNA]</scope>
    <source>
        <tissue evidence="7">Nenye</tissue>
    </source>
</reference>
<evidence type="ECO:0000256" key="4">
    <source>
        <dbReference type="ARBA" id="ARBA00023134"/>
    </source>
</evidence>
<dbReference type="InterPro" id="IPR056011">
    <property type="entry name" value="DUF7589"/>
</dbReference>
<dbReference type="EMBL" id="JBJUIK010000008">
    <property type="protein sequence ID" value="KAL3521754.1"/>
    <property type="molecule type" value="Genomic_DNA"/>
</dbReference>
<dbReference type="PROSITE" id="PS50889">
    <property type="entry name" value="S4"/>
    <property type="match status" value="1"/>
</dbReference>
<dbReference type="InterPro" id="IPR043519">
    <property type="entry name" value="NT_sf"/>
</dbReference>
<dbReference type="InterPro" id="IPR004095">
    <property type="entry name" value="TGS"/>
</dbReference>
<dbReference type="SMART" id="SM00954">
    <property type="entry name" value="RelA_SpoT"/>
    <property type="match status" value="1"/>
</dbReference>
<organism evidence="7 8">
    <name type="scientific">Cinchona calisaya</name>
    <dbReference type="NCBI Taxonomy" id="153742"/>
    <lineage>
        <taxon>Eukaryota</taxon>
        <taxon>Viridiplantae</taxon>
        <taxon>Streptophyta</taxon>
        <taxon>Embryophyta</taxon>
        <taxon>Tracheophyta</taxon>
        <taxon>Spermatophyta</taxon>
        <taxon>Magnoliopsida</taxon>
        <taxon>eudicotyledons</taxon>
        <taxon>Gunneridae</taxon>
        <taxon>Pentapetalae</taxon>
        <taxon>asterids</taxon>
        <taxon>lamiids</taxon>
        <taxon>Gentianales</taxon>
        <taxon>Rubiaceae</taxon>
        <taxon>Cinchonoideae</taxon>
        <taxon>Cinchoneae</taxon>
        <taxon>Cinchona</taxon>
    </lineage>
</organism>
<dbReference type="CDD" id="cd05399">
    <property type="entry name" value="NT_Rel-Spo_like"/>
    <property type="match status" value="1"/>
</dbReference>
<dbReference type="EC" id="2.7.6.5" evidence="2"/>
<dbReference type="SUPFAM" id="SSF81301">
    <property type="entry name" value="Nucleotidyltransferase"/>
    <property type="match status" value="1"/>
</dbReference>
<dbReference type="InterPro" id="IPR012675">
    <property type="entry name" value="Beta-grasp_dom_sf"/>
</dbReference>
<evidence type="ECO:0000313" key="8">
    <source>
        <dbReference type="Proteomes" id="UP001630127"/>
    </source>
</evidence>
<dbReference type="Gene3D" id="1.10.3210.10">
    <property type="entry name" value="Hypothetical protein af1432"/>
    <property type="match status" value="1"/>
</dbReference>
<keyword evidence="8" id="KW-1185">Reference proteome</keyword>
<evidence type="ECO:0000259" key="6">
    <source>
        <dbReference type="PROSITE" id="PS51831"/>
    </source>
</evidence>
<gene>
    <name evidence="7" type="ORF">ACH5RR_019903</name>
</gene>
<name>A0ABD2ZQS1_9GENT</name>
<feature type="domain" description="HD" evidence="6">
    <location>
        <begin position="159"/>
        <end position="275"/>
    </location>
</feature>
<dbReference type="PANTHER" id="PTHR21262">
    <property type="entry name" value="GUANOSINE-3',5'-BIS DIPHOSPHATE 3'-PYROPHOSPHOHYDROLASE"/>
    <property type="match status" value="1"/>
</dbReference>
<dbReference type="Pfam" id="PF02824">
    <property type="entry name" value="TGS"/>
    <property type="match status" value="1"/>
</dbReference>
<dbReference type="Proteomes" id="UP001630127">
    <property type="component" value="Unassembled WGS sequence"/>
</dbReference>
<protein>
    <recommendedName>
        <fullName evidence="2">GTP diphosphokinase</fullName>
        <ecNumber evidence="2">2.7.6.5</ecNumber>
    </recommendedName>
</protein>
<dbReference type="InterPro" id="IPR003607">
    <property type="entry name" value="HD/PDEase_dom"/>
</dbReference>
<dbReference type="FunFam" id="1.10.3210.10:FF:000001">
    <property type="entry name" value="GTP pyrophosphokinase RelA"/>
    <property type="match status" value="1"/>
</dbReference>
<dbReference type="Gene3D" id="3.10.20.30">
    <property type="match status" value="1"/>
</dbReference>
<dbReference type="PROSITE" id="PS51831">
    <property type="entry name" value="HD"/>
    <property type="match status" value="1"/>
</dbReference>
<dbReference type="Gene3D" id="3.30.460.10">
    <property type="entry name" value="Beta Polymerase, domain 2"/>
    <property type="match status" value="1"/>
</dbReference>
<dbReference type="PANTHER" id="PTHR21262:SF31">
    <property type="entry name" value="GTP PYROPHOSPHOKINASE"/>
    <property type="match status" value="1"/>
</dbReference>
<comment type="similarity">
    <text evidence="1">Belongs to the RelA/SpoT family.</text>
</comment>
<accession>A0ABD2ZQS1</accession>
<comment type="caution">
    <text evidence="7">The sequence shown here is derived from an EMBL/GenBank/DDBJ whole genome shotgun (WGS) entry which is preliminary data.</text>
</comment>
<keyword evidence="4" id="KW-0342">GTP-binding</keyword>
<dbReference type="GO" id="GO:0008728">
    <property type="term" value="F:GTP diphosphokinase activity"/>
    <property type="evidence" value="ECO:0007669"/>
    <property type="project" value="UniProtKB-EC"/>
</dbReference>
<evidence type="ECO:0000256" key="3">
    <source>
        <dbReference type="ARBA" id="ARBA00023016"/>
    </source>
</evidence>
<dbReference type="SUPFAM" id="SSF109604">
    <property type="entry name" value="HD-domain/PDEase-like"/>
    <property type="match status" value="1"/>
</dbReference>
<evidence type="ECO:0000256" key="1">
    <source>
        <dbReference type="ARBA" id="ARBA00007476"/>
    </source>
</evidence>